<gene>
    <name evidence="4" type="ORF">US42_C0005G0029</name>
</gene>
<protein>
    <submittedName>
        <fullName evidence="4">Uncharacterized protein</fullName>
    </submittedName>
</protein>
<evidence type="ECO:0000256" key="2">
    <source>
        <dbReference type="SAM" id="MobiDB-lite"/>
    </source>
</evidence>
<dbReference type="Proteomes" id="UP000034849">
    <property type="component" value="Unassembled WGS sequence"/>
</dbReference>
<feature type="compositionally biased region" description="Basic and acidic residues" evidence="2">
    <location>
        <begin position="397"/>
        <end position="415"/>
    </location>
</feature>
<dbReference type="PATRIC" id="fig|1619046.3.peg.358"/>
<dbReference type="EMBL" id="LBSX01000005">
    <property type="protein sequence ID" value="KKQ27804.1"/>
    <property type="molecule type" value="Genomic_DNA"/>
</dbReference>
<dbReference type="AlphaFoldDB" id="A0A0G0IUG5"/>
<sequence>MKFFRKLKSIKLSKKEKQNFRIVLSNLIMNSAGLSGVAERRPVRNYYNLRHNNQKVPFLHLILKHNYMIAGLLIAAILAMGGGTAVAAENSVPGDLLYRIKTQVNEEVRSALAISPEAQAAWDAKRAERRLEETEKLAGENKLTTSTSEMLASKFAEFSQKATDRLQKLEDAGKLTPEQVQNLKANFEVAVKAHDEILSRIEEKKQNRGEMKAVMDSLRGQASTTIKDRLEHDLKLIEEGTSSTLSKVSENRKNAAQNKISEVQKFIDNNDDKVSSENKAEAVKKLAEATTLVTEGDKLVIEQKFGEAIMKYSEAHRKAQEAQMYLTTRFRLERRMESTSSTPAVFASGTLQFNNEKRQEIWDTHEGFKNMEEKLKEEVKQARETFKEVKQQEMEKIKEAIKANRPPKPEDKVENEVENEDDNGSSTTSTNQ</sequence>
<evidence type="ECO:0000313" key="5">
    <source>
        <dbReference type="Proteomes" id="UP000034849"/>
    </source>
</evidence>
<keyword evidence="3" id="KW-0812">Transmembrane</keyword>
<name>A0A0G0IUG5_9BACT</name>
<dbReference type="STRING" id="1619046.US42_C0005G0029"/>
<feature type="region of interest" description="Disordered" evidence="2">
    <location>
        <begin position="397"/>
        <end position="432"/>
    </location>
</feature>
<reference evidence="4 5" key="1">
    <citation type="journal article" date="2015" name="Nature">
        <title>rRNA introns, odd ribosomes, and small enigmatic genomes across a large radiation of phyla.</title>
        <authorList>
            <person name="Brown C.T."/>
            <person name="Hug L.A."/>
            <person name="Thomas B.C."/>
            <person name="Sharon I."/>
            <person name="Castelle C.J."/>
            <person name="Singh A."/>
            <person name="Wilkins M.J."/>
            <person name="Williams K.H."/>
            <person name="Banfield J.F."/>
        </authorList>
    </citation>
    <scope>NUCLEOTIDE SEQUENCE [LARGE SCALE GENOMIC DNA]</scope>
</reference>
<comment type="caution">
    <text evidence="4">The sequence shown here is derived from an EMBL/GenBank/DDBJ whole genome shotgun (WGS) entry which is preliminary data.</text>
</comment>
<proteinExistence type="predicted"/>
<accession>A0A0G0IUG5</accession>
<evidence type="ECO:0000256" key="3">
    <source>
        <dbReference type="SAM" id="Phobius"/>
    </source>
</evidence>
<organism evidence="4 5">
    <name type="scientific">Candidatus Magasanikbacteria bacterium GW2011_GWC2_37_14</name>
    <dbReference type="NCBI Taxonomy" id="1619046"/>
    <lineage>
        <taxon>Bacteria</taxon>
        <taxon>Candidatus Magasanikiibacteriota</taxon>
    </lineage>
</organism>
<keyword evidence="3" id="KW-0472">Membrane</keyword>
<keyword evidence="1" id="KW-0175">Coiled coil</keyword>
<evidence type="ECO:0000256" key="1">
    <source>
        <dbReference type="SAM" id="Coils"/>
    </source>
</evidence>
<keyword evidence="3" id="KW-1133">Transmembrane helix</keyword>
<feature type="transmembrane region" description="Helical" evidence="3">
    <location>
        <begin position="67"/>
        <end position="88"/>
    </location>
</feature>
<evidence type="ECO:0000313" key="4">
    <source>
        <dbReference type="EMBL" id="KKQ27804.1"/>
    </source>
</evidence>
<feature type="coiled-coil region" evidence="1">
    <location>
        <begin position="365"/>
        <end position="395"/>
    </location>
</feature>